<dbReference type="InterPro" id="IPR036388">
    <property type="entry name" value="WH-like_DNA-bd_sf"/>
</dbReference>
<organism evidence="4 5">
    <name type="scientific">Candidatus Woesebacteria bacterium RIFCSPHIGHO2_01_FULL_38_9</name>
    <dbReference type="NCBI Taxonomy" id="1802492"/>
    <lineage>
        <taxon>Bacteria</taxon>
        <taxon>Candidatus Woeseibacteriota</taxon>
    </lineage>
</organism>
<proteinExistence type="predicted"/>
<feature type="DNA-binding region" description="OmpR/PhoB-type" evidence="2">
    <location>
        <begin position="262"/>
        <end position="375"/>
    </location>
</feature>
<dbReference type="CDD" id="cd00383">
    <property type="entry name" value="trans_reg_C"/>
    <property type="match status" value="1"/>
</dbReference>
<dbReference type="EMBL" id="MGGE01000036">
    <property type="protein sequence ID" value="OGM20656.1"/>
    <property type="molecule type" value="Genomic_DNA"/>
</dbReference>
<evidence type="ECO:0000256" key="1">
    <source>
        <dbReference type="ARBA" id="ARBA00023125"/>
    </source>
</evidence>
<evidence type="ECO:0000313" key="5">
    <source>
        <dbReference type="Proteomes" id="UP000178419"/>
    </source>
</evidence>
<feature type="domain" description="OmpR/PhoB-type" evidence="3">
    <location>
        <begin position="262"/>
        <end position="375"/>
    </location>
</feature>
<dbReference type="SUPFAM" id="SSF52540">
    <property type="entry name" value="P-loop containing nucleoside triphosphate hydrolases"/>
    <property type="match status" value="1"/>
</dbReference>
<dbReference type="Pfam" id="PF00486">
    <property type="entry name" value="Trans_reg_C"/>
    <property type="match status" value="1"/>
</dbReference>
<gene>
    <name evidence="4" type="ORF">A2714_05735</name>
</gene>
<keyword evidence="1 2" id="KW-0238">DNA-binding</keyword>
<dbReference type="PROSITE" id="PS51755">
    <property type="entry name" value="OMPR_PHOB"/>
    <property type="match status" value="1"/>
</dbReference>
<sequence length="377" mass="43274">MPFGSLSFSSFPKDFQKDILTKISSLLKKGESVQLVGTPGSGTSTIVRLITQVPEISTAYFPKSLNFHFLLLDANFLLERNSLTLSRLLLSLFGAYESIPQDNVAINQKLTEEIRNICLKGKLVIIIDHIQNLNFPELKPFFTNLSYIYNKFRFEMCFLFVSERSLIQLKDLNNFGYLGRLLTSNIIYNPPLGKKDSKWFLKEIEKFEQLRLNNKEKDRVYELSGGIPRTMRRLVEGLSRGNTLDDLIVNPTLYTSLSIHLEELLDSGDLKNESQILKAYKSFLSRKDNGESLNGIEIGERMTKLEAKLLNFLIDSKGEIVHREKGIEKLWGNKALDISDHAYDQIVHRLRQKLIDSKPKILIKTVRGRGHMFTINR</sequence>
<evidence type="ECO:0000259" key="3">
    <source>
        <dbReference type="PROSITE" id="PS51755"/>
    </source>
</evidence>
<dbReference type="GO" id="GO:0000160">
    <property type="term" value="P:phosphorelay signal transduction system"/>
    <property type="evidence" value="ECO:0007669"/>
    <property type="project" value="InterPro"/>
</dbReference>
<comment type="caution">
    <text evidence="4">The sequence shown here is derived from an EMBL/GenBank/DDBJ whole genome shotgun (WGS) entry which is preliminary data.</text>
</comment>
<dbReference type="InterPro" id="IPR016032">
    <property type="entry name" value="Sig_transdc_resp-reg_C-effctor"/>
</dbReference>
<dbReference type="InterPro" id="IPR027417">
    <property type="entry name" value="P-loop_NTPase"/>
</dbReference>
<reference evidence="4 5" key="1">
    <citation type="journal article" date="2016" name="Nat. Commun.">
        <title>Thousands of microbial genomes shed light on interconnected biogeochemical processes in an aquifer system.</title>
        <authorList>
            <person name="Anantharaman K."/>
            <person name="Brown C.T."/>
            <person name="Hug L.A."/>
            <person name="Sharon I."/>
            <person name="Castelle C.J."/>
            <person name="Probst A.J."/>
            <person name="Thomas B.C."/>
            <person name="Singh A."/>
            <person name="Wilkins M.J."/>
            <person name="Karaoz U."/>
            <person name="Brodie E.L."/>
            <person name="Williams K.H."/>
            <person name="Hubbard S.S."/>
            <person name="Banfield J.F."/>
        </authorList>
    </citation>
    <scope>NUCLEOTIDE SEQUENCE [LARGE SCALE GENOMIC DNA]</scope>
</reference>
<dbReference type="Gene3D" id="1.10.10.10">
    <property type="entry name" value="Winged helix-like DNA-binding domain superfamily/Winged helix DNA-binding domain"/>
    <property type="match status" value="1"/>
</dbReference>
<accession>A0A1F7Y063</accession>
<dbReference type="SUPFAM" id="SSF46894">
    <property type="entry name" value="C-terminal effector domain of the bipartite response regulators"/>
    <property type="match status" value="1"/>
</dbReference>
<protein>
    <recommendedName>
        <fullName evidence="3">OmpR/PhoB-type domain-containing protein</fullName>
    </recommendedName>
</protein>
<dbReference type="Proteomes" id="UP000178419">
    <property type="component" value="Unassembled WGS sequence"/>
</dbReference>
<dbReference type="AlphaFoldDB" id="A0A1F7Y063"/>
<dbReference type="GO" id="GO:0006355">
    <property type="term" value="P:regulation of DNA-templated transcription"/>
    <property type="evidence" value="ECO:0007669"/>
    <property type="project" value="InterPro"/>
</dbReference>
<dbReference type="GO" id="GO:0003677">
    <property type="term" value="F:DNA binding"/>
    <property type="evidence" value="ECO:0007669"/>
    <property type="project" value="UniProtKB-UniRule"/>
</dbReference>
<name>A0A1F7Y063_9BACT</name>
<dbReference type="SMART" id="SM00862">
    <property type="entry name" value="Trans_reg_C"/>
    <property type="match status" value="1"/>
</dbReference>
<dbReference type="InterPro" id="IPR001867">
    <property type="entry name" value="OmpR/PhoB-type_DNA-bd"/>
</dbReference>
<dbReference type="Gene3D" id="3.40.50.300">
    <property type="entry name" value="P-loop containing nucleotide triphosphate hydrolases"/>
    <property type="match status" value="1"/>
</dbReference>
<evidence type="ECO:0000313" key="4">
    <source>
        <dbReference type="EMBL" id="OGM20656.1"/>
    </source>
</evidence>
<evidence type="ECO:0000256" key="2">
    <source>
        <dbReference type="PROSITE-ProRule" id="PRU01091"/>
    </source>
</evidence>